<keyword evidence="1" id="KW-0175">Coiled coil</keyword>
<sequence>MAFSDNNPNSGNTLTSYEKLKATEKYLAKMKDVLSTMDEISRIKRANGDKDADSDEIGGYKRSSVVKLVSELEKQREMLLSAIEREKNEAVAAKEKELSVKEKEIEELKAREAARTEKDKSELLSKKEAELAEKERELMRLRAERAAHEEKLSREQKEKQEAIRARDEALKAKEEALKMQAALALREQELATLAPTKNDNAVTSFRKGDNALAIEGLYTGLSMDIEKMRDDILQEMKYSYKQDISIYDDLAEKIESIKTIDANTLEEGLKPLQVLNTLDEKLNALQTVDYDCIVEKVSEKLTETKIDYDVLAERVAALMTSYAENAISPKMQLSAIEQRLEEMQYALSGIMSVKQMPEFRKLDTMVEEYLRTLSYDTIPDILILSDEIRKKANRHIAGGNTLRGEGMLADLGARLRNVALGGYGALVVIEDTIKTHSLPKTLSDEAFAEFKEACAELERSPAVCGDELVGKVVRTKKALLNDVDLAQFDNDTMGELLEIFAEIPAGELPSETTIVNIGALKKELMSFNLSYFVELEPVAAQPEKTDNVDTQAILEAISNIKIPEAVAIVSQPVAAAKEPTESKLEEVKKDSPNVRVKKARVLRPAVSSKDNKTEKVVQPLRVVRRSIKASEENPDALSKALVGQVAQKIANSMIK</sequence>
<comment type="caution">
    <text evidence="2">The sequence shown here is derived from an EMBL/GenBank/DDBJ whole genome shotgun (WGS) entry which is preliminary data.</text>
</comment>
<reference evidence="2 3" key="1">
    <citation type="journal article" date="2019" name="Gut">
        <title>Antibiotics-induced monodominance of a novel gut bacterial order.</title>
        <authorList>
            <person name="Hildebrand F."/>
            <person name="Moitinho-Silva L."/>
            <person name="Blasche S."/>
            <person name="Jahn M.T."/>
            <person name="Gossmann T.I."/>
            <person name="Heuerta-Cepas J."/>
            <person name="Hercog R."/>
            <person name="Luetge M."/>
            <person name="Bahram M."/>
            <person name="Pryszlak A."/>
            <person name="Alves R.J."/>
            <person name="Waszak S.M."/>
            <person name="Zhu A."/>
            <person name="Ye L."/>
            <person name="Costea P.I."/>
            <person name="Aalvink S."/>
            <person name="Belzer C."/>
            <person name="Forslund S.K."/>
            <person name="Sunagawa S."/>
            <person name="Hentschel U."/>
            <person name="Merten C."/>
            <person name="Patil K.R."/>
            <person name="Benes V."/>
            <person name="Bork P."/>
        </authorList>
    </citation>
    <scope>NUCLEOTIDE SEQUENCE [LARGE SCALE GENOMIC DNA]</scope>
    <source>
        <strain evidence="2 3">HDS1380</strain>
    </source>
</reference>
<keyword evidence="3" id="KW-1185">Reference proteome</keyword>
<name>A0A4Q2KGQ0_9FIRM</name>
<proteinExistence type="predicted"/>
<evidence type="ECO:0000256" key="1">
    <source>
        <dbReference type="SAM" id="Coils"/>
    </source>
</evidence>
<dbReference type="Proteomes" id="UP000291269">
    <property type="component" value="Unassembled WGS sequence"/>
</dbReference>
<dbReference type="RefSeq" id="WP_129225922.1">
    <property type="nucleotide sequence ID" value="NZ_SDOZ01000002.1"/>
</dbReference>
<dbReference type="AlphaFoldDB" id="A0A4Q2KGQ0"/>
<feature type="coiled-coil region" evidence="1">
    <location>
        <begin position="69"/>
        <end position="175"/>
    </location>
</feature>
<accession>A0A4Q2KGQ0</accession>
<gene>
    <name evidence="2" type="ORF">ESZ91_07985</name>
</gene>
<organism evidence="2 3">
    <name type="scientific">Candidatus Borkfalkia ceftriaxoniphila</name>
    <dbReference type="NCBI Taxonomy" id="2508949"/>
    <lineage>
        <taxon>Bacteria</taxon>
        <taxon>Bacillati</taxon>
        <taxon>Bacillota</taxon>
        <taxon>Clostridia</taxon>
        <taxon>Christensenellales</taxon>
        <taxon>Christensenellaceae</taxon>
        <taxon>Candidatus Borkfalkia</taxon>
    </lineage>
</organism>
<dbReference type="EMBL" id="SDOZ01000002">
    <property type="protein sequence ID" value="RXZ62323.1"/>
    <property type="molecule type" value="Genomic_DNA"/>
</dbReference>
<protein>
    <submittedName>
        <fullName evidence="2">Uncharacterized protein</fullName>
    </submittedName>
</protein>
<evidence type="ECO:0000313" key="2">
    <source>
        <dbReference type="EMBL" id="RXZ62323.1"/>
    </source>
</evidence>
<evidence type="ECO:0000313" key="3">
    <source>
        <dbReference type="Proteomes" id="UP000291269"/>
    </source>
</evidence>